<reference evidence="2" key="1">
    <citation type="journal article" date="2019" name="Int. J. Syst. Evol. Microbiol.">
        <title>The Global Catalogue of Microorganisms (GCM) 10K type strain sequencing project: providing services to taxonomists for standard genome sequencing and annotation.</title>
        <authorList>
            <consortium name="The Broad Institute Genomics Platform"/>
            <consortium name="The Broad Institute Genome Sequencing Center for Infectious Disease"/>
            <person name="Wu L."/>
            <person name="Ma J."/>
        </authorList>
    </citation>
    <scope>NUCLEOTIDE SEQUENCE [LARGE SCALE GENOMIC DNA]</scope>
    <source>
        <strain evidence="2">JCM 4957</strain>
    </source>
</reference>
<dbReference type="EMBL" id="BMWE01000009">
    <property type="protein sequence ID" value="GGY24920.1"/>
    <property type="molecule type" value="Genomic_DNA"/>
</dbReference>
<dbReference type="Proteomes" id="UP000653308">
    <property type="component" value="Unassembled WGS sequence"/>
</dbReference>
<organism evidence="1 2">
    <name type="scientific">Streptomyces djakartensis</name>
    <dbReference type="NCBI Taxonomy" id="68193"/>
    <lineage>
        <taxon>Bacteria</taxon>
        <taxon>Bacillati</taxon>
        <taxon>Actinomycetota</taxon>
        <taxon>Actinomycetes</taxon>
        <taxon>Kitasatosporales</taxon>
        <taxon>Streptomycetaceae</taxon>
        <taxon>Streptomyces</taxon>
    </lineage>
</organism>
<evidence type="ECO:0000313" key="1">
    <source>
        <dbReference type="EMBL" id="GGY24920.1"/>
    </source>
</evidence>
<name>A0ABQ2ZWI1_9ACTN</name>
<evidence type="ECO:0000313" key="2">
    <source>
        <dbReference type="Proteomes" id="UP000653308"/>
    </source>
</evidence>
<keyword evidence="2" id="KW-1185">Reference proteome</keyword>
<protein>
    <submittedName>
        <fullName evidence="1">Uncharacterized protein</fullName>
    </submittedName>
</protein>
<gene>
    <name evidence="1" type="ORF">GCM10010384_34890</name>
</gene>
<sequence length="55" mass="6013">MVPVQVGQHDAVRAGQLVHVGGRFRQASAEQPLPEVGVLSAVQEVRIREHSEPYP</sequence>
<comment type="caution">
    <text evidence="1">The sequence shown here is derived from an EMBL/GenBank/DDBJ whole genome shotgun (WGS) entry which is preliminary data.</text>
</comment>
<proteinExistence type="predicted"/>
<accession>A0ABQ2ZWI1</accession>